<dbReference type="AlphaFoldDB" id="A0A1N7A899"/>
<dbReference type="EMBL" id="FTNM01000005">
    <property type="protein sequence ID" value="SIR35278.1"/>
    <property type="molecule type" value="Genomic_DNA"/>
</dbReference>
<accession>A0A1N7A899</accession>
<evidence type="ECO:0000256" key="1">
    <source>
        <dbReference type="SAM" id="Phobius"/>
    </source>
</evidence>
<keyword evidence="1" id="KW-0812">Transmembrane</keyword>
<name>A0A1N7A899_9BACT</name>
<dbReference type="STRING" id="1077936.SAMN05421545_3302"/>
<reference evidence="3" key="1">
    <citation type="submission" date="2017-01" db="EMBL/GenBank/DDBJ databases">
        <authorList>
            <person name="Varghese N."/>
            <person name="Submissions S."/>
        </authorList>
    </citation>
    <scope>NUCLEOTIDE SEQUENCE [LARGE SCALE GENOMIC DNA]</scope>
    <source>
        <strain evidence="3">DM9</strain>
    </source>
</reference>
<dbReference type="Proteomes" id="UP000185924">
    <property type="component" value="Unassembled WGS sequence"/>
</dbReference>
<sequence length="71" mass="8228">MCAKWYFFTMITAVVVAFCIVLVKFYRANFIVTSALNYSCFSCSKLFTFRELFIPLQQSESSNLDCLTLKN</sequence>
<protein>
    <submittedName>
        <fullName evidence="2">Uncharacterized protein</fullName>
    </submittedName>
</protein>
<organism evidence="2 3">
    <name type="scientific">Pontibacter lucknowensis</name>
    <dbReference type="NCBI Taxonomy" id="1077936"/>
    <lineage>
        <taxon>Bacteria</taxon>
        <taxon>Pseudomonadati</taxon>
        <taxon>Bacteroidota</taxon>
        <taxon>Cytophagia</taxon>
        <taxon>Cytophagales</taxon>
        <taxon>Hymenobacteraceae</taxon>
        <taxon>Pontibacter</taxon>
    </lineage>
</organism>
<gene>
    <name evidence="2" type="ORF">SAMN05421545_3302</name>
</gene>
<keyword evidence="3" id="KW-1185">Reference proteome</keyword>
<evidence type="ECO:0000313" key="2">
    <source>
        <dbReference type="EMBL" id="SIR35278.1"/>
    </source>
</evidence>
<keyword evidence="1" id="KW-0472">Membrane</keyword>
<keyword evidence="1" id="KW-1133">Transmembrane helix</keyword>
<proteinExistence type="predicted"/>
<feature type="transmembrane region" description="Helical" evidence="1">
    <location>
        <begin position="6"/>
        <end position="26"/>
    </location>
</feature>
<evidence type="ECO:0000313" key="3">
    <source>
        <dbReference type="Proteomes" id="UP000185924"/>
    </source>
</evidence>